<keyword evidence="10" id="KW-1185">Reference proteome</keyword>
<evidence type="ECO:0000313" key="9">
    <source>
        <dbReference type="EMBL" id="KFM72147.1"/>
    </source>
</evidence>
<proteinExistence type="inferred from homology"/>
<dbReference type="STRING" id="407821.A0A087U458"/>
<dbReference type="GO" id="GO:0003995">
    <property type="term" value="F:acyl-CoA dehydrogenase activity"/>
    <property type="evidence" value="ECO:0007669"/>
    <property type="project" value="TreeGrafter"/>
</dbReference>
<evidence type="ECO:0000259" key="7">
    <source>
        <dbReference type="Pfam" id="PF18158"/>
    </source>
</evidence>
<sequence length="637" mass="72737">MYRYFLRYNKFVLNQRKLIVIPCDETFSMCNYLNQRVCSSLSEVNKNVNINESVKPNWIPFSQAKQGEFYQQKPKLDNPFLSDLPLRRFLNYHVPSEVKNEINKDLETFGSRIVGEIDNLGWECELNLPYLRTQDAWGVRVDELITCSAWQKQRNISAEEGLIAIAYERELNYWSRLHQICKLYLYSPSSGLYSCPVAMTDGAAKTIETLSEKRELFRKAYSYLTCRDPAKFWTSGQWMTERRGGSDVANGTETIAIPDKEEDFFRLYGYKWFTSAADSNMALTLAREHPSETNTEDKKGLTLFYLETRNEDGKLNNMQLIRLKNKLGTRQLPTAEILLDGSIAYKMSETGAGISVISHMLNITRLHNAVSAVSCMRRILMLARDYSQQRVAFGQIIANFPLHMQVLSRMEVEIRGSLLLLLKVAILLGKSELGAATVDELLLLRLMCPVLKMYTAKQAVSVVSECLEVFGGQGYMEDSRLPVIFRDSQVLPIWEGTTSVMSMDVIRSFSKTRYEVLSALHRSVISSIENAKQNPDLKDACLKVETSTKRITDFVEKFPHLLNVAAKDISFSIARTYIGALLIENVWLTKNSTDLTAARRWCEVQDLCPIQHNFSSYTETMNNDSDMVMDGYKSSTL</sequence>
<organism evidence="9 10">
    <name type="scientific">Stegodyphus mimosarum</name>
    <name type="common">African social velvet spider</name>
    <dbReference type="NCBI Taxonomy" id="407821"/>
    <lineage>
        <taxon>Eukaryota</taxon>
        <taxon>Metazoa</taxon>
        <taxon>Ecdysozoa</taxon>
        <taxon>Arthropoda</taxon>
        <taxon>Chelicerata</taxon>
        <taxon>Arachnida</taxon>
        <taxon>Araneae</taxon>
        <taxon>Araneomorphae</taxon>
        <taxon>Entelegynae</taxon>
        <taxon>Eresoidea</taxon>
        <taxon>Eresidae</taxon>
        <taxon>Stegodyphus</taxon>
    </lineage>
</organism>
<dbReference type="InterPro" id="IPR052904">
    <property type="entry name" value="Acyl-CoA_dehydrogenase-like"/>
</dbReference>
<dbReference type="Proteomes" id="UP000054359">
    <property type="component" value="Unassembled WGS sequence"/>
</dbReference>
<keyword evidence="3 4" id="KW-0274">FAD</keyword>
<keyword evidence="4" id="KW-0560">Oxidoreductase</keyword>
<dbReference type="Pfam" id="PF22217">
    <property type="entry name" value="ACDH-11_C"/>
    <property type="match status" value="1"/>
</dbReference>
<evidence type="ECO:0000256" key="4">
    <source>
        <dbReference type="RuleBase" id="RU362125"/>
    </source>
</evidence>
<evidence type="ECO:0000259" key="6">
    <source>
        <dbReference type="Pfam" id="PF02770"/>
    </source>
</evidence>
<dbReference type="SUPFAM" id="SSF47203">
    <property type="entry name" value="Acyl-CoA dehydrogenase C-terminal domain-like"/>
    <property type="match status" value="1"/>
</dbReference>
<feature type="non-terminal residue" evidence="9">
    <location>
        <position position="637"/>
    </location>
</feature>
<dbReference type="OrthoDB" id="10251155at2759"/>
<dbReference type="OMA" id="IEMVAMT"/>
<dbReference type="Pfam" id="PF00441">
    <property type="entry name" value="Acyl-CoA_dh_1"/>
    <property type="match status" value="1"/>
</dbReference>
<dbReference type="InterPro" id="IPR036250">
    <property type="entry name" value="AcylCo_DH-like_C"/>
</dbReference>
<dbReference type="AlphaFoldDB" id="A0A087U458"/>
<dbReference type="Pfam" id="PF02770">
    <property type="entry name" value="Acyl-CoA_dh_M"/>
    <property type="match status" value="1"/>
</dbReference>
<dbReference type="PANTHER" id="PTHR42707:SF2">
    <property type="entry name" value="ACD11 DEHYDROGENASE"/>
    <property type="match status" value="1"/>
</dbReference>
<evidence type="ECO:0000256" key="2">
    <source>
        <dbReference type="ARBA" id="ARBA00022630"/>
    </source>
</evidence>
<comment type="cofactor">
    <cofactor evidence="4">
        <name>FAD</name>
        <dbReference type="ChEBI" id="CHEBI:57692"/>
    </cofactor>
</comment>
<accession>A0A087U458</accession>
<dbReference type="SUPFAM" id="SSF56645">
    <property type="entry name" value="Acyl-CoA dehydrogenase NM domain-like"/>
    <property type="match status" value="1"/>
</dbReference>
<dbReference type="InterPro" id="IPR053998">
    <property type="entry name" value="ACDH-11_C"/>
</dbReference>
<keyword evidence="2 4" id="KW-0285">Flavoprotein</keyword>
<dbReference type="Pfam" id="PF18158">
    <property type="entry name" value="AidB_N"/>
    <property type="match status" value="1"/>
</dbReference>
<feature type="domain" description="Adaptive response protein AidB N-terminal" evidence="7">
    <location>
        <begin position="78"/>
        <end position="212"/>
    </location>
</feature>
<dbReference type="InterPro" id="IPR009075">
    <property type="entry name" value="AcylCo_DH/oxidase_C"/>
</dbReference>
<comment type="similarity">
    <text evidence="1 4">Belongs to the acyl-CoA dehydrogenase family.</text>
</comment>
<dbReference type="Gene3D" id="6.10.250.600">
    <property type="match status" value="1"/>
</dbReference>
<reference evidence="9 10" key="1">
    <citation type="submission" date="2013-11" db="EMBL/GenBank/DDBJ databases">
        <title>Genome sequencing of Stegodyphus mimosarum.</title>
        <authorList>
            <person name="Bechsgaard J."/>
        </authorList>
    </citation>
    <scope>NUCLEOTIDE SEQUENCE [LARGE SCALE GENOMIC DNA]</scope>
</reference>
<gene>
    <name evidence="9" type="ORF">X975_17037</name>
</gene>
<feature type="domain" description="Acyl-CoA dehydrogenase/oxidase C-terminal" evidence="5">
    <location>
        <begin position="351"/>
        <end position="507"/>
    </location>
</feature>
<dbReference type="InterPro" id="IPR006091">
    <property type="entry name" value="Acyl-CoA_Oxase/DH_mid-dom"/>
</dbReference>
<feature type="domain" description="Acyl-CoA oxidase/dehydrogenase middle" evidence="6">
    <location>
        <begin position="237"/>
        <end position="340"/>
    </location>
</feature>
<protein>
    <submittedName>
        <fullName evidence="9">Putative acyl-CoA dehydrogenase AidB</fullName>
    </submittedName>
</protein>
<evidence type="ECO:0000256" key="1">
    <source>
        <dbReference type="ARBA" id="ARBA00009347"/>
    </source>
</evidence>
<dbReference type="Gene3D" id="1.20.140.10">
    <property type="entry name" value="Butyryl-CoA Dehydrogenase, subunit A, domain 3"/>
    <property type="match status" value="1"/>
</dbReference>
<evidence type="ECO:0000259" key="8">
    <source>
        <dbReference type="Pfam" id="PF22217"/>
    </source>
</evidence>
<dbReference type="PANTHER" id="PTHR42707">
    <property type="entry name" value="ACYL-COA DEHYDROGENASE"/>
    <property type="match status" value="1"/>
</dbReference>
<dbReference type="Gene3D" id="2.40.110.20">
    <property type="match status" value="1"/>
</dbReference>
<name>A0A087U458_STEMI</name>
<dbReference type="InterPro" id="IPR009100">
    <property type="entry name" value="AcylCoA_DH/oxidase_NM_dom_sf"/>
</dbReference>
<evidence type="ECO:0000313" key="10">
    <source>
        <dbReference type="Proteomes" id="UP000054359"/>
    </source>
</evidence>
<evidence type="ECO:0000256" key="3">
    <source>
        <dbReference type="ARBA" id="ARBA00022827"/>
    </source>
</evidence>
<dbReference type="InterPro" id="IPR041504">
    <property type="entry name" value="AidB_N"/>
</dbReference>
<dbReference type="EMBL" id="KK118066">
    <property type="protein sequence ID" value="KFM72147.1"/>
    <property type="molecule type" value="Genomic_DNA"/>
</dbReference>
<evidence type="ECO:0000259" key="5">
    <source>
        <dbReference type="Pfam" id="PF00441"/>
    </source>
</evidence>
<feature type="domain" description="Acyl-CoA dehydrogenase 11-like C-terminal" evidence="8">
    <location>
        <begin position="515"/>
        <end position="629"/>
    </location>
</feature>